<dbReference type="Pfam" id="PF20231">
    <property type="entry name" value="DUF6589"/>
    <property type="match status" value="1"/>
</dbReference>
<comment type="caution">
    <text evidence="3">The sequence shown here is derived from an EMBL/GenBank/DDBJ whole genome shotgun (WGS) entry which is preliminary data.</text>
</comment>
<dbReference type="AlphaFoldDB" id="A0A8H5FFR4"/>
<accession>A0A8H5FFR4</accession>
<protein>
    <recommendedName>
        <fullName evidence="2">DUF6589 domain-containing protein</fullName>
    </recommendedName>
</protein>
<proteinExistence type="predicted"/>
<evidence type="ECO:0000313" key="4">
    <source>
        <dbReference type="Proteomes" id="UP000541558"/>
    </source>
</evidence>
<feature type="region of interest" description="Disordered" evidence="1">
    <location>
        <begin position="794"/>
        <end position="821"/>
    </location>
</feature>
<sequence length="847" mass="95833">MGRSVEQKLKASDVWIKANGWRSTNEYVQAYYSSPSFAPQALRHDSNASYKPVEILDSWMKNAPSKEATNALNAAVMKHATAAIIKESDSALNDPELSLPALSITISRLANNFGLETVQSIYLSTLPCLALLLTSIMTAPNNYERWNHVEKEGKHDRAAKAMVIIISMMLFIRNRGTNVVPTIIGVFLASTGASRRLIDTFHHMGLSTSYMSIQRCLTALSLDAKEQARIFVSSSDRLWGVVYDNINFTLRASSQRLDSTTRQINATTLAVFSLPVSFTRATYQAALALLDRNKTRQERKKFTLQSLSPMDPKKHANVMKAFEYAVATILLNHIPGEIQKEQRNRRLRSAVAPLKPVIRVLSHEKTKFYPLPALNEEEASTQGTARVVKKIFLELLNLTADVVDTEIRLMVGDWLTIRNLRLIKAECKHEFTKFLRFDWIQEAAMPFHFQMNAMYCIYRTYYGTISQNNPSALDSQRTHIHRAKLDPKKPEYHLATEVGMHSLTARLLDCLRIELDYKSFGELKNWKPDTAEFLGVVKDIVAKYPTSAAAADALALGDEVKAHSLLFMRDMLFFWEFCDAIRDADVGRMWVVYDFWVLMFRGAGCHNYANELLEMKAQFEYEFPPLLRDVVERTWLVNRWGIAGRSIPTDLYLEHNNGFTKNMFAALGSCASIEYIQEKGSACVEVLRSFSMQMSSWFGRSEFNRGHREVAAAADIAALSCDMVIHQMHETRPNRRITVPAATSRSGKSKPSKPAVCDVFYEGWRQLGEKKMFEQWKSRTLGIITMAEAEKMAEDAALNDQESSEPSEGFSDPDGVLDVDTALDEEFADECPFSNVNFYVDDPTDGR</sequence>
<dbReference type="InterPro" id="IPR046496">
    <property type="entry name" value="DUF6589"/>
</dbReference>
<reference evidence="3 4" key="1">
    <citation type="journal article" date="2020" name="ISME J.">
        <title>Uncovering the hidden diversity of litter-decomposition mechanisms in mushroom-forming fungi.</title>
        <authorList>
            <person name="Floudas D."/>
            <person name="Bentzer J."/>
            <person name="Ahren D."/>
            <person name="Johansson T."/>
            <person name="Persson P."/>
            <person name="Tunlid A."/>
        </authorList>
    </citation>
    <scope>NUCLEOTIDE SEQUENCE [LARGE SCALE GENOMIC DNA]</scope>
    <source>
        <strain evidence="3 4">CBS 175.51</strain>
    </source>
</reference>
<dbReference type="Proteomes" id="UP000541558">
    <property type="component" value="Unassembled WGS sequence"/>
</dbReference>
<evidence type="ECO:0000313" key="3">
    <source>
        <dbReference type="EMBL" id="KAF5334932.1"/>
    </source>
</evidence>
<feature type="domain" description="DUF6589" evidence="2">
    <location>
        <begin position="298"/>
        <end position="707"/>
    </location>
</feature>
<dbReference type="EMBL" id="JAACJK010000065">
    <property type="protein sequence ID" value="KAF5334932.1"/>
    <property type="molecule type" value="Genomic_DNA"/>
</dbReference>
<evidence type="ECO:0000259" key="2">
    <source>
        <dbReference type="Pfam" id="PF20231"/>
    </source>
</evidence>
<organism evidence="3 4">
    <name type="scientific">Ephemerocybe angulata</name>
    <dbReference type="NCBI Taxonomy" id="980116"/>
    <lineage>
        <taxon>Eukaryota</taxon>
        <taxon>Fungi</taxon>
        <taxon>Dikarya</taxon>
        <taxon>Basidiomycota</taxon>
        <taxon>Agaricomycotina</taxon>
        <taxon>Agaricomycetes</taxon>
        <taxon>Agaricomycetidae</taxon>
        <taxon>Agaricales</taxon>
        <taxon>Agaricineae</taxon>
        <taxon>Psathyrellaceae</taxon>
        <taxon>Ephemerocybe</taxon>
    </lineage>
</organism>
<keyword evidence="4" id="KW-1185">Reference proteome</keyword>
<evidence type="ECO:0000256" key="1">
    <source>
        <dbReference type="SAM" id="MobiDB-lite"/>
    </source>
</evidence>
<gene>
    <name evidence="3" type="ORF">D9611_010044</name>
</gene>
<name>A0A8H5FFR4_9AGAR</name>
<dbReference type="OrthoDB" id="3207600at2759"/>